<organism evidence="2 3">
    <name type="scientific">Leptospira broomii serovar Hurstbridge str. 5399</name>
    <dbReference type="NCBI Taxonomy" id="1049789"/>
    <lineage>
        <taxon>Bacteria</taxon>
        <taxon>Pseudomonadati</taxon>
        <taxon>Spirochaetota</taxon>
        <taxon>Spirochaetia</taxon>
        <taxon>Leptospirales</taxon>
        <taxon>Leptospiraceae</taxon>
        <taxon>Leptospira</taxon>
    </lineage>
</organism>
<sequence>MESIIKFCVSRQITISMIWLALSLFGGIALQKIKMNLMPELKFPKVTVIVNYPNASPEEIESLITKPITDSVGTIGGLDKINSESVEGMSLITLQFSNNISVDYAIIEIRERIDLIRDFLPQDASRPIVTRFDPSQSAFQEIVFFPGKDMDEKKLRGFIQDNVKVHLEKIEGLAAVQFSGGFQKEISVEIDPDKMNAYGISLLDVRRSIVAANVNFPAGSLPVGKKDLLIRAIGEFQDAAEIGQTIAGTNTQGVPVDIASFASIKEGFKERTGIARYNGKDCIIAYLFKESGKNSVEISDKVQSELASINGRFQKELKAEIVFDESKYIKEAISGVSGSLISGAILAFLVLVFLLRNVKSPLILLTVIPASLFTTLLLFYLFNISLNMMSLGGLALGIGMLFDTSNVVFSAIERNLSRGAEIKKAALNGTMEVTGSVISATLTTVIVFLPIIFLKSIVGIVFAEMALAITISLVISLIASLTIIPMLSSVLYTINMESEFLNKLIFNRSEKIYLNMLKSYEGRLNHYLDHPFKLIVIIVVLFLFSIQFISVVSKEFIPSVDTGEFSIVIEAPKGSKLEATSEIVSNIESTLLKSESVASVISRIGYEEDQLASKKKGEWGTNRATLRVLLKDRANISTVKFINEIRNKITLGEDIKIIFENSGDVLSSLITSDQSKLTLEIHGDDLKTLHEIGVNLGKKISSIAGVKDVRESMEDKSIEYALSFDPIKSSSIHMTNEYMSNYLRIANHGSIVTKIKIANKNVNVRLSFRKQDVDSLEKVMRLNVKAPSGELIQIAQIGKVEEKVAPTSILRSGNSRINLVMADINPALMNSAISNAEEVVAKFSVPEGYKIQFSGEKENIEKSFSDLSFAFVLAAVLIYMLLASQFESLLYSLVMICTIPLMFIGTFPALFLFGKSLNVSSFMGIVLLLGVVVDNAALYYEYVQLLFKENIPLKKIIVDSGKIVLRPILMNNSTTILGLMPIMLELQKGTEFQSPMAVVVVVGLFASFFFSLYLIPLLFYYLLKNKR</sequence>
<dbReference type="EMBL" id="AHMO02000011">
    <property type="protein sequence ID" value="EQA43305.1"/>
    <property type="molecule type" value="Genomic_DNA"/>
</dbReference>
<keyword evidence="1" id="KW-0472">Membrane</keyword>
<keyword evidence="3" id="KW-1185">Reference proteome</keyword>
<comment type="caution">
    <text evidence="2">The sequence shown here is derived from an EMBL/GenBank/DDBJ whole genome shotgun (WGS) entry which is preliminary data.</text>
</comment>
<dbReference type="InterPro" id="IPR027463">
    <property type="entry name" value="AcrB_DN_DC_subdom"/>
</dbReference>
<feature type="transmembrane region" description="Helical" evidence="1">
    <location>
        <begin position="532"/>
        <end position="552"/>
    </location>
</feature>
<dbReference type="Gene3D" id="3.30.2090.10">
    <property type="entry name" value="Multidrug efflux transporter AcrB TolC docking domain, DN and DC subdomains"/>
    <property type="match status" value="2"/>
</dbReference>
<dbReference type="Gene3D" id="3.30.70.1430">
    <property type="entry name" value="Multidrug efflux transporter AcrB pore domain"/>
    <property type="match status" value="2"/>
</dbReference>
<feature type="transmembrane region" description="Helical" evidence="1">
    <location>
        <begin position="864"/>
        <end position="882"/>
    </location>
</feature>
<dbReference type="Gene3D" id="3.30.70.1320">
    <property type="entry name" value="Multidrug efflux transporter AcrB pore domain like"/>
    <property type="match status" value="1"/>
</dbReference>
<feature type="transmembrane region" description="Helical" evidence="1">
    <location>
        <begin position="332"/>
        <end position="355"/>
    </location>
</feature>
<dbReference type="Proteomes" id="UP000015454">
    <property type="component" value="Unassembled WGS sequence"/>
</dbReference>
<dbReference type="PRINTS" id="PR00702">
    <property type="entry name" value="ACRIFLAVINRP"/>
</dbReference>
<accession>T0EWQ3</accession>
<feature type="transmembrane region" description="Helical" evidence="1">
    <location>
        <begin position="996"/>
        <end position="1023"/>
    </location>
</feature>
<dbReference type="AlphaFoldDB" id="T0EWQ3"/>
<dbReference type="InterPro" id="IPR001036">
    <property type="entry name" value="Acrflvin-R"/>
</dbReference>
<dbReference type="STRING" id="1049789.LEP1GSC050_1790"/>
<gene>
    <name evidence="2" type="ORF">LEP1GSC050_1790</name>
</gene>
<reference evidence="2" key="1">
    <citation type="submission" date="2013-05" db="EMBL/GenBank/DDBJ databases">
        <authorList>
            <person name="Harkins D.M."/>
            <person name="Durkin A.S."/>
            <person name="Brinkac L.M."/>
            <person name="Haft D.H."/>
            <person name="Selengut J.D."/>
            <person name="Sanka R."/>
            <person name="DePew J."/>
            <person name="Purushe J."/>
            <person name="Hartskeerl R.A."/>
            <person name="Ahmed A."/>
            <person name="van der Linden H."/>
            <person name="Goris M.G.A."/>
            <person name="Vinetz J.M."/>
            <person name="Sutton G.G."/>
            <person name="Nierman W.C."/>
            <person name="Fouts D.E."/>
        </authorList>
    </citation>
    <scope>NUCLEOTIDE SEQUENCE [LARGE SCALE GENOMIC DNA]</scope>
    <source>
        <strain evidence="2">5399</strain>
    </source>
</reference>
<dbReference type="SUPFAM" id="SSF82714">
    <property type="entry name" value="Multidrug efflux transporter AcrB TolC docking domain, DN and DC subdomains"/>
    <property type="match status" value="2"/>
</dbReference>
<keyword evidence="1" id="KW-1133">Transmembrane helix</keyword>
<feature type="transmembrane region" description="Helical" evidence="1">
    <location>
        <begin position="388"/>
        <end position="412"/>
    </location>
</feature>
<dbReference type="Pfam" id="PF00873">
    <property type="entry name" value="ACR_tran"/>
    <property type="match status" value="1"/>
</dbReference>
<feature type="transmembrane region" description="Helical" evidence="1">
    <location>
        <begin position="889"/>
        <end position="913"/>
    </location>
</feature>
<dbReference type="GO" id="GO:0042910">
    <property type="term" value="F:xenobiotic transmembrane transporter activity"/>
    <property type="evidence" value="ECO:0007669"/>
    <property type="project" value="TreeGrafter"/>
</dbReference>
<feature type="transmembrane region" description="Helical" evidence="1">
    <location>
        <begin position="12"/>
        <end position="30"/>
    </location>
</feature>
<evidence type="ECO:0000313" key="2">
    <source>
        <dbReference type="EMBL" id="EQA43305.1"/>
    </source>
</evidence>
<dbReference type="SUPFAM" id="SSF82693">
    <property type="entry name" value="Multidrug efflux transporter AcrB pore domain, PN1, PN2, PC1 and PC2 subdomains"/>
    <property type="match status" value="3"/>
</dbReference>
<feature type="transmembrane region" description="Helical" evidence="1">
    <location>
        <begin position="465"/>
        <end position="494"/>
    </location>
</feature>
<dbReference type="Gene3D" id="1.20.1640.10">
    <property type="entry name" value="Multidrug efflux transporter AcrB transmembrane domain"/>
    <property type="match status" value="2"/>
</dbReference>
<evidence type="ECO:0000313" key="3">
    <source>
        <dbReference type="Proteomes" id="UP000015454"/>
    </source>
</evidence>
<evidence type="ECO:0000256" key="1">
    <source>
        <dbReference type="SAM" id="Phobius"/>
    </source>
</evidence>
<proteinExistence type="predicted"/>
<feature type="transmembrane region" description="Helical" evidence="1">
    <location>
        <begin position="433"/>
        <end position="453"/>
    </location>
</feature>
<feature type="transmembrane region" description="Helical" evidence="1">
    <location>
        <begin position="963"/>
        <end position="984"/>
    </location>
</feature>
<dbReference type="SUPFAM" id="SSF82866">
    <property type="entry name" value="Multidrug efflux transporter AcrB transmembrane domain"/>
    <property type="match status" value="2"/>
</dbReference>
<dbReference type="PANTHER" id="PTHR32063">
    <property type="match status" value="1"/>
</dbReference>
<keyword evidence="1" id="KW-0812">Transmembrane</keyword>
<dbReference type="RefSeq" id="WP_020987860.1">
    <property type="nucleotide sequence ID" value="NZ_AHMO02000011.1"/>
</dbReference>
<feature type="transmembrane region" description="Helical" evidence="1">
    <location>
        <begin position="362"/>
        <end position="382"/>
    </location>
</feature>
<protein>
    <submittedName>
        <fullName evidence="2">RND transporter, Hydrophobe/Amphiphile Efflux-1 (HAE1)/Heavy Metal Efflux (HME) family, permease protein</fullName>
    </submittedName>
</protein>
<dbReference type="OrthoDB" id="366306at2"/>
<dbReference type="PANTHER" id="PTHR32063:SF0">
    <property type="entry name" value="SWARMING MOTILITY PROTEIN SWRC"/>
    <property type="match status" value="1"/>
</dbReference>
<dbReference type="Gene3D" id="3.30.70.1440">
    <property type="entry name" value="Multidrug efflux transporter AcrB pore domain"/>
    <property type="match status" value="1"/>
</dbReference>
<name>T0EWQ3_9LEPT</name>
<feature type="transmembrane region" description="Helical" evidence="1">
    <location>
        <begin position="919"/>
        <end position="942"/>
    </location>
</feature>
<dbReference type="GO" id="GO:0005886">
    <property type="term" value="C:plasma membrane"/>
    <property type="evidence" value="ECO:0007669"/>
    <property type="project" value="TreeGrafter"/>
</dbReference>